<dbReference type="EMBL" id="JAEKCB010000003">
    <property type="protein sequence ID" value="MBJ2117636.1"/>
    <property type="molecule type" value="Genomic_DNA"/>
</dbReference>
<evidence type="ECO:0000256" key="1">
    <source>
        <dbReference type="ARBA" id="ARBA00004418"/>
    </source>
</evidence>
<dbReference type="Gene3D" id="3.40.50.2300">
    <property type="match status" value="2"/>
</dbReference>
<evidence type="ECO:0000259" key="10">
    <source>
        <dbReference type="Pfam" id="PF13407"/>
    </source>
</evidence>
<organism evidence="11 13">
    <name type="scientific">Proteus penneri</name>
    <dbReference type="NCBI Taxonomy" id="102862"/>
    <lineage>
        <taxon>Bacteria</taxon>
        <taxon>Pseudomonadati</taxon>
        <taxon>Pseudomonadota</taxon>
        <taxon>Gammaproteobacteria</taxon>
        <taxon>Enterobacterales</taxon>
        <taxon>Morganellaceae</taxon>
        <taxon>Proteus</taxon>
    </lineage>
</organism>
<feature type="domain" description="Periplasmic binding protein" evidence="10">
    <location>
        <begin position="29"/>
        <end position="281"/>
    </location>
</feature>
<dbReference type="GeneID" id="76521833"/>
<feature type="signal peptide" evidence="9">
    <location>
        <begin position="1"/>
        <end position="25"/>
    </location>
</feature>
<sequence length="296" mass="31393" precursor="true">MKLKKMATLLSVVALSATISANAFAKESIALVISTLNNPFFVTMKDSAQKEANRLGYDLVVLDSMDNPAKELANVQDLTVKGTRLMLINPTDSDAVGNAVILANKAKIPVITLDRVANKGEVVSHVASDNRLGGKMAGDYIAEKVANDAKVIQLEGITGTSASRERGEGFKQAVDAHKLNVLASQPADFDRTKGLNVMQNLLTAYPAVQAVFAQNDEMALGALRALQTAGRTDVLVVGFDGTDDGIKAVNRGMLGATIAQRPDQIGIIGIQTADKILKGEKVDATIPVELELVIKQ</sequence>
<evidence type="ECO:0000313" key="14">
    <source>
        <dbReference type="Proteomes" id="UP000619976"/>
    </source>
</evidence>
<dbReference type="PANTHER" id="PTHR46847:SF1">
    <property type="entry name" value="D-ALLOSE-BINDING PERIPLASMIC PROTEIN-RELATED"/>
    <property type="match status" value="1"/>
</dbReference>
<gene>
    <name evidence="11" type="primary">rbsB</name>
    <name evidence="11" type="ORF">BN1804_01656</name>
    <name evidence="12" type="ORF">JFQ69_08190</name>
</gene>
<dbReference type="Pfam" id="PF13407">
    <property type="entry name" value="Peripla_BP_4"/>
    <property type="match status" value="1"/>
</dbReference>
<keyword evidence="14" id="KW-1185">Reference proteome</keyword>
<comment type="subunit">
    <text evidence="7">The complex is composed of an ATP-binding protein (RbsA), two transmembrane proteins (RbsC) and a solute-binding protein (RbsB).</text>
</comment>
<feature type="chain" id="PRO_5030007084" description="Ribose import binding protein RbsB" evidence="9">
    <location>
        <begin position="26"/>
        <end position="296"/>
    </location>
</feature>
<evidence type="ECO:0000256" key="9">
    <source>
        <dbReference type="SAM" id="SignalP"/>
    </source>
</evidence>
<dbReference type="Proteomes" id="UP000619976">
    <property type="component" value="Unassembled WGS sequence"/>
</dbReference>
<comment type="similarity">
    <text evidence="2">Belongs to the bacterial solute-binding protein 2 family.</text>
</comment>
<keyword evidence="4" id="KW-0762">Sugar transport</keyword>
<protein>
    <recommendedName>
        <fullName evidence="8">Ribose import binding protein RbsB</fullName>
    </recommendedName>
</protein>
<keyword evidence="5 9" id="KW-0732">Signal</keyword>
<dbReference type="FunFam" id="3.40.50.2300:FF:000036">
    <property type="entry name" value="D-ribose ABC transporter substrate-binding protein"/>
    <property type="match status" value="1"/>
</dbReference>
<keyword evidence="6" id="KW-0574">Periplasm</keyword>
<accession>A0A379EIC5</accession>
<reference evidence="11" key="1">
    <citation type="submission" date="2015-06" db="EMBL/GenBank/DDBJ databases">
        <authorList>
            <person name="Urmite Genomes Urmite Genomes"/>
        </authorList>
    </citation>
    <scope>NUCLEOTIDE SEQUENCE [LARGE SCALE GENOMIC DNA]</scope>
    <source>
        <strain evidence="11">CSUR P1867</strain>
    </source>
</reference>
<dbReference type="EMBL" id="CVRY01000003">
    <property type="protein sequence ID" value="CRL61811.1"/>
    <property type="molecule type" value="Genomic_DNA"/>
</dbReference>
<evidence type="ECO:0000313" key="13">
    <source>
        <dbReference type="Proteomes" id="UP000183920"/>
    </source>
</evidence>
<proteinExistence type="inferred from homology"/>
<evidence type="ECO:0000256" key="6">
    <source>
        <dbReference type="ARBA" id="ARBA00022764"/>
    </source>
</evidence>
<evidence type="ECO:0000313" key="11">
    <source>
        <dbReference type="EMBL" id="CRL61811.1"/>
    </source>
</evidence>
<evidence type="ECO:0000256" key="7">
    <source>
        <dbReference type="ARBA" id="ARBA00062239"/>
    </source>
</evidence>
<dbReference type="GO" id="GO:0030246">
    <property type="term" value="F:carbohydrate binding"/>
    <property type="evidence" value="ECO:0007669"/>
    <property type="project" value="UniProtKB-ARBA"/>
</dbReference>
<reference evidence="12 14" key="3">
    <citation type="submission" date="2020-12" db="EMBL/GenBank/DDBJ databases">
        <title>Enhanced detection system for hospital associated transmission using whole genome sequencing surveillance.</title>
        <authorList>
            <person name="Harrison L.H."/>
            <person name="Van Tyne D."/>
            <person name="Marsh J.W."/>
            <person name="Griffith M.P."/>
            <person name="Snyder D.J."/>
            <person name="Cooper V.S."/>
            <person name="Mustapha M."/>
        </authorList>
    </citation>
    <scope>NUCLEOTIDE SEQUENCE [LARGE SCALE GENOMIC DNA]</scope>
    <source>
        <strain evidence="12 14">PR00195</strain>
    </source>
</reference>
<dbReference type="RefSeq" id="WP_072063681.1">
    <property type="nucleotide sequence ID" value="NZ_CAXOKJ010000002.1"/>
</dbReference>
<evidence type="ECO:0000256" key="5">
    <source>
        <dbReference type="ARBA" id="ARBA00022729"/>
    </source>
</evidence>
<evidence type="ECO:0000256" key="8">
    <source>
        <dbReference type="ARBA" id="ARBA00068827"/>
    </source>
</evidence>
<accession>A0A0G4Q879</accession>
<dbReference type="GO" id="GO:0042597">
    <property type="term" value="C:periplasmic space"/>
    <property type="evidence" value="ECO:0007669"/>
    <property type="project" value="UniProtKB-SubCell"/>
</dbReference>
<evidence type="ECO:0000256" key="2">
    <source>
        <dbReference type="ARBA" id="ARBA00007639"/>
    </source>
</evidence>
<dbReference type="PANTHER" id="PTHR46847">
    <property type="entry name" value="D-ALLOSE-BINDING PERIPLASMIC PROTEIN-RELATED"/>
    <property type="match status" value="1"/>
</dbReference>
<dbReference type="NCBIfam" id="NF007936">
    <property type="entry name" value="PRK10653.1"/>
    <property type="match status" value="1"/>
</dbReference>
<dbReference type="Proteomes" id="UP000183920">
    <property type="component" value="Unassembled WGS sequence"/>
</dbReference>
<evidence type="ECO:0000313" key="12">
    <source>
        <dbReference type="EMBL" id="MBJ2117636.1"/>
    </source>
</evidence>
<dbReference type="InterPro" id="IPR028082">
    <property type="entry name" value="Peripla_BP_I"/>
</dbReference>
<dbReference type="AlphaFoldDB" id="A0A0G4Q879"/>
<keyword evidence="3" id="KW-0813">Transport</keyword>
<dbReference type="InterPro" id="IPR025997">
    <property type="entry name" value="SBP_2_dom"/>
</dbReference>
<dbReference type="GO" id="GO:0055085">
    <property type="term" value="P:transmembrane transport"/>
    <property type="evidence" value="ECO:0007669"/>
    <property type="project" value="UniProtKB-ARBA"/>
</dbReference>
<name>A0A0G4Q879_9GAMM</name>
<evidence type="ECO:0000256" key="3">
    <source>
        <dbReference type="ARBA" id="ARBA00022448"/>
    </source>
</evidence>
<comment type="subcellular location">
    <subcellularLocation>
        <location evidence="1">Periplasm</location>
    </subcellularLocation>
</comment>
<evidence type="ECO:0000256" key="4">
    <source>
        <dbReference type="ARBA" id="ARBA00022597"/>
    </source>
</evidence>
<dbReference type="CDD" id="cd06323">
    <property type="entry name" value="PBP1_ribose_binding"/>
    <property type="match status" value="1"/>
</dbReference>
<dbReference type="SUPFAM" id="SSF53822">
    <property type="entry name" value="Periplasmic binding protein-like I"/>
    <property type="match status" value="1"/>
</dbReference>
<reference evidence="13" key="2">
    <citation type="submission" date="2015-06" db="EMBL/GenBank/DDBJ databases">
        <authorList>
            <person name="Urmite Genomes"/>
        </authorList>
    </citation>
    <scope>NUCLEOTIDE SEQUENCE [LARGE SCALE GENOMIC DNA]</scope>
    <source>
        <strain evidence="13">CSUR P1867</strain>
    </source>
</reference>